<feature type="transmembrane region" description="Helical" evidence="2">
    <location>
        <begin position="38"/>
        <end position="59"/>
    </location>
</feature>
<gene>
    <name evidence="3" type="ORF">GCM10010466_44520</name>
</gene>
<feature type="transmembrane region" description="Helical" evidence="2">
    <location>
        <begin position="253"/>
        <end position="281"/>
    </location>
</feature>
<feature type="transmembrane region" description="Helical" evidence="2">
    <location>
        <begin position="79"/>
        <end position="98"/>
    </location>
</feature>
<feature type="compositionally biased region" description="Low complexity" evidence="1">
    <location>
        <begin position="414"/>
        <end position="431"/>
    </location>
</feature>
<comment type="caution">
    <text evidence="3">The sequence shown here is derived from an EMBL/GenBank/DDBJ whole genome shotgun (WGS) entry which is preliminary data.</text>
</comment>
<sequence length="472" mass="48425">MNTVGAADPALVRGVAVMVPLLAVVAAARLRRPSERDVAAAILATAWNLLALTGVNLLAVEAGWWRFAAEGAVAHGLPVDLLLGWALLWGAVPALAAARAARPAPPPAQAAVLVWLDLAFMPRAAPVVVLGGDWLTGEAVAAAAALVPGLLLARWTAAGVRLRARVGMQVALAAGLGLVLPVAATGVWRQPEWVLGLLAQVLAVPLLLGVAAVREFAAAGGGTPLPYDPPERLVTTGPYAYVRNPMQVSMTAGYLVLAPFAPVFLAAAAVAAAYGAGLAAWHEGERLTGRFGGDWEEYRRRVRPWLPRPRPAPAPGPPAAVYVSAVCGQCSQVGAWIERRSPVGLRVLAAETRPGTRRITYEAADGRTAQGVAAFAHALVHVHLGWALVGWALLLPGVARFAQLCADAFGAGPRAPGAPGTGPREPYATAGTGTGGAFRVDAPGYAAPDAQAGPGRGGSTETSGGPAPHMRR</sequence>
<name>A0ABP6NHT0_9ACTN</name>
<feature type="transmembrane region" description="Helical" evidence="2">
    <location>
        <begin position="135"/>
        <end position="154"/>
    </location>
</feature>
<reference evidence="4" key="1">
    <citation type="journal article" date="2019" name="Int. J. Syst. Evol. Microbiol.">
        <title>The Global Catalogue of Microorganisms (GCM) 10K type strain sequencing project: providing services to taxonomists for standard genome sequencing and annotation.</title>
        <authorList>
            <consortium name="The Broad Institute Genomics Platform"/>
            <consortium name="The Broad Institute Genome Sequencing Center for Infectious Disease"/>
            <person name="Wu L."/>
            <person name="Ma J."/>
        </authorList>
    </citation>
    <scope>NUCLEOTIDE SEQUENCE [LARGE SCALE GENOMIC DNA]</scope>
    <source>
        <strain evidence="4">JCM 9373</strain>
    </source>
</reference>
<evidence type="ECO:0000256" key="1">
    <source>
        <dbReference type="SAM" id="MobiDB-lite"/>
    </source>
</evidence>
<organism evidence="3 4">
    <name type="scientific">Planomonospora alba</name>
    <dbReference type="NCBI Taxonomy" id="161354"/>
    <lineage>
        <taxon>Bacteria</taxon>
        <taxon>Bacillati</taxon>
        <taxon>Actinomycetota</taxon>
        <taxon>Actinomycetes</taxon>
        <taxon>Streptosporangiales</taxon>
        <taxon>Streptosporangiaceae</taxon>
        <taxon>Planomonospora</taxon>
    </lineage>
</organism>
<dbReference type="RefSeq" id="WP_344862556.1">
    <property type="nucleotide sequence ID" value="NZ_BAAAUT010000037.1"/>
</dbReference>
<keyword evidence="2" id="KW-0472">Membrane</keyword>
<feature type="transmembrane region" description="Helical" evidence="2">
    <location>
        <begin position="193"/>
        <end position="213"/>
    </location>
</feature>
<feature type="transmembrane region" description="Helical" evidence="2">
    <location>
        <begin position="12"/>
        <end position="31"/>
    </location>
</feature>
<keyword evidence="2" id="KW-0812">Transmembrane</keyword>
<evidence type="ECO:0000313" key="4">
    <source>
        <dbReference type="Proteomes" id="UP001500320"/>
    </source>
</evidence>
<evidence type="ECO:0000256" key="2">
    <source>
        <dbReference type="SAM" id="Phobius"/>
    </source>
</evidence>
<dbReference type="Gene3D" id="1.20.120.1630">
    <property type="match status" value="1"/>
</dbReference>
<accession>A0ABP6NHT0</accession>
<feature type="transmembrane region" description="Helical" evidence="2">
    <location>
        <begin position="110"/>
        <end position="129"/>
    </location>
</feature>
<dbReference type="Proteomes" id="UP001500320">
    <property type="component" value="Unassembled WGS sequence"/>
</dbReference>
<feature type="region of interest" description="Disordered" evidence="1">
    <location>
        <begin position="414"/>
        <end position="472"/>
    </location>
</feature>
<proteinExistence type="predicted"/>
<protein>
    <recommendedName>
        <fullName evidence="5">Phospholipid methyltransferase</fullName>
    </recommendedName>
</protein>
<keyword evidence="4" id="KW-1185">Reference proteome</keyword>
<feature type="transmembrane region" description="Helical" evidence="2">
    <location>
        <begin position="166"/>
        <end position="187"/>
    </location>
</feature>
<dbReference type="EMBL" id="BAAAUT010000037">
    <property type="protein sequence ID" value="GAA3148665.1"/>
    <property type="molecule type" value="Genomic_DNA"/>
</dbReference>
<keyword evidence="2" id="KW-1133">Transmembrane helix</keyword>
<evidence type="ECO:0000313" key="3">
    <source>
        <dbReference type="EMBL" id="GAA3148665.1"/>
    </source>
</evidence>
<evidence type="ECO:0008006" key="5">
    <source>
        <dbReference type="Google" id="ProtNLM"/>
    </source>
</evidence>